<keyword evidence="6 8" id="KW-0472">Membrane</keyword>
<dbReference type="GO" id="GO:0005886">
    <property type="term" value="C:plasma membrane"/>
    <property type="evidence" value="ECO:0007669"/>
    <property type="project" value="UniProtKB-SubCell"/>
</dbReference>
<feature type="transmembrane region" description="Helical" evidence="8">
    <location>
        <begin position="242"/>
        <end position="261"/>
    </location>
</feature>
<dbReference type="PANTHER" id="PTHR42920:SF5">
    <property type="entry name" value="EAMA DOMAIN-CONTAINING PROTEIN"/>
    <property type="match status" value="1"/>
</dbReference>
<dbReference type="AlphaFoldDB" id="A0A1H9WUJ2"/>
<dbReference type="Proteomes" id="UP000199051">
    <property type="component" value="Unassembled WGS sequence"/>
</dbReference>
<evidence type="ECO:0000256" key="7">
    <source>
        <dbReference type="SAM" id="MobiDB-lite"/>
    </source>
</evidence>
<comment type="similarity">
    <text evidence="2">Belongs to the EamA transporter family.</text>
</comment>
<feature type="transmembrane region" description="Helical" evidence="8">
    <location>
        <begin position="153"/>
        <end position="173"/>
    </location>
</feature>
<feature type="transmembrane region" description="Helical" evidence="8">
    <location>
        <begin position="102"/>
        <end position="121"/>
    </location>
</feature>
<protein>
    <submittedName>
        <fullName evidence="10">Inner membrane transporter RhtA</fullName>
    </submittedName>
</protein>
<feature type="transmembrane region" description="Helical" evidence="8">
    <location>
        <begin position="267"/>
        <end position="286"/>
    </location>
</feature>
<feature type="transmembrane region" description="Helical" evidence="8">
    <location>
        <begin position="78"/>
        <end position="96"/>
    </location>
</feature>
<dbReference type="EMBL" id="FOGI01000011">
    <property type="protein sequence ID" value="SES37586.1"/>
    <property type="molecule type" value="Genomic_DNA"/>
</dbReference>
<dbReference type="InterPro" id="IPR000620">
    <property type="entry name" value="EamA_dom"/>
</dbReference>
<keyword evidence="5 8" id="KW-1133">Transmembrane helix</keyword>
<dbReference type="InterPro" id="IPR037185">
    <property type="entry name" value="EmrE-like"/>
</dbReference>
<dbReference type="PANTHER" id="PTHR42920">
    <property type="entry name" value="OS03G0707200 PROTEIN-RELATED"/>
    <property type="match status" value="1"/>
</dbReference>
<evidence type="ECO:0000256" key="8">
    <source>
        <dbReference type="SAM" id="Phobius"/>
    </source>
</evidence>
<dbReference type="Pfam" id="PF00892">
    <property type="entry name" value="EamA"/>
    <property type="match status" value="1"/>
</dbReference>
<feature type="transmembrane region" description="Helical" evidence="8">
    <location>
        <begin position="128"/>
        <end position="147"/>
    </location>
</feature>
<feature type="region of interest" description="Disordered" evidence="7">
    <location>
        <begin position="290"/>
        <end position="323"/>
    </location>
</feature>
<reference evidence="11" key="1">
    <citation type="submission" date="2016-10" db="EMBL/GenBank/DDBJ databases">
        <authorList>
            <person name="Varghese N."/>
            <person name="Submissions S."/>
        </authorList>
    </citation>
    <scope>NUCLEOTIDE SEQUENCE [LARGE SCALE GENOMIC DNA]</scope>
    <source>
        <strain evidence="11">DSM 44260</strain>
    </source>
</reference>
<evidence type="ECO:0000256" key="3">
    <source>
        <dbReference type="ARBA" id="ARBA00022475"/>
    </source>
</evidence>
<dbReference type="InterPro" id="IPR051258">
    <property type="entry name" value="Diverse_Substrate_Transporter"/>
</dbReference>
<gene>
    <name evidence="10" type="ORF">SAMN04487818_111234</name>
</gene>
<evidence type="ECO:0000256" key="6">
    <source>
        <dbReference type="ARBA" id="ARBA00023136"/>
    </source>
</evidence>
<feature type="domain" description="EamA" evidence="9">
    <location>
        <begin position="154"/>
        <end position="283"/>
    </location>
</feature>
<organism evidence="10 11">
    <name type="scientific">Actinokineospora terrae</name>
    <dbReference type="NCBI Taxonomy" id="155974"/>
    <lineage>
        <taxon>Bacteria</taxon>
        <taxon>Bacillati</taxon>
        <taxon>Actinomycetota</taxon>
        <taxon>Actinomycetes</taxon>
        <taxon>Pseudonocardiales</taxon>
        <taxon>Pseudonocardiaceae</taxon>
        <taxon>Actinokineospora</taxon>
    </lineage>
</organism>
<evidence type="ECO:0000256" key="2">
    <source>
        <dbReference type="ARBA" id="ARBA00007362"/>
    </source>
</evidence>
<feature type="transmembrane region" description="Helical" evidence="8">
    <location>
        <begin position="185"/>
        <end position="202"/>
    </location>
</feature>
<keyword evidence="3" id="KW-1003">Cell membrane</keyword>
<evidence type="ECO:0000313" key="10">
    <source>
        <dbReference type="EMBL" id="SES37586.1"/>
    </source>
</evidence>
<evidence type="ECO:0000313" key="11">
    <source>
        <dbReference type="Proteomes" id="UP000199051"/>
    </source>
</evidence>
<keyword evidence="11" id="KW-1185">Reference proteome</keyword>
<proteinExistence type="inferred from homology"/>
<dbReference type="STRING" id="155974.SAMN04487818_111234"/>
<feature type="transmembrane region" description="Helical" evidence="8">
    <location>
        <begin position="214"/>
        <end position="235"/>
    </location>
</feature>
<dbReference type="RefSeq" id="WP_245782646.1">
    <property type="nucleotide sequence ID" value="NZ_FOGI01000011.1"/>
</dbReference>
<accession>A0A1H9WUJ2</accession>
<evidence type="ECO:0000256" key="1">
    <source>
        <dbReference type="ARBA" id="ARBA00004651"/>
    </source>
</evidence>
<dbReference type="SUPFAM" id="SSF103481">
    <property type="entry name" value="Multidrug resistance efflux transporter EmrE"/>
    <property type="match status" value="2"/>
</dbReference>
<feature type="transmembrane region" description="Helical" evidence="8">
    <location>
        <begin position="48"/>
        <end position="66"/>
    </location>
</feature>
<comment type="subcellular location">
    <subcellularLocation>
        <location evidence="1">Cell membrane</location>
        <topology evidence="1">Multi-pass membrane protein</topology>
    </subcellularLocation>
</comment>
<sequence length="323" mass="32763">MTTASLAVARVPRVSGHVAGTGLVLAGLFAQEFGAALAAGLFPRAGASGVAMLRLVVAAVVLWVVCRPRVRGRSRADWTVIAAFGATLACMNITFYQAIDRIPLGAAAALEVLGPLALSVITARRASSWLWAALALAGVALLGRDGFDRLDPVGVGFALAAGALWACYIVLAARAGSRFPKADGLALAMAVGAVLSLPIGLIDAGTRLLDPVTLALAAAVGILSSALPYTLELLALRRITPATFAVLASLLPALAAAAGFLVLGQHLAPLDLAAITLVITAATGAVRTAPRAPLTHNSPNAVHNGPTIHRSPESTPHPIGSPH</sequence>
<evidence type="ECO:0000256" key="5">
    <source>
        <dbReference type="ARBA" id="ARBA00022989"/>
    </source>
</evidence>
<keyword evidence="4 8" id="KW-0812">Transmembrane</keyword>
<name>A0A1H9WUJ2_9PSEU</name>
<evidence type="ECO:0000259" key="9">
    <source>
        <dbReference type="Pfam" id="PF00892"/>
    </source>
</evidence>
<evidence type="ECO:0000256" key="4">
    <source>
        <dbReference type="ARBA" id="ARBA00022692"/>
    </source>
</evidence>